<keyword evidence="4" id="KW-1185">Reference proteome</keyword>
<dbReference type="AlphaFoldDB" id="A0A8J9VDG8"/>
<sequence length="180" mass="20291">MDIEVEQLLRLHLHLKRDFTNAMELDTPTIIIISVFSAAWLLLFILCLVLFSQVASLRRKVTDLSASGRLRVQKLTMSPDRNHAFHNPGLTPDEELTRRGYSMYKGADDDVESGRGTTDRQTGGQFLDDLTREIDRRSAASAGAPPFLLNGIEDNKKTRNPVANGRTDERQNVTNSNFIY</sequence>
<feature type="region of interest" description="Disordered" evidence="1">
    <location>
        <begin position="143"/>
        <end position="180"/>
    </location>
</feature>
<protein>
    <submittedName>
        <fullName evidence="3">Uncharacterized protein</fullName>
    </submittedName>
</protein>
<keyword evidence="2" id="KW-1133">Transmembrane helix</keyword>
<evidence type="ECO:0000256" key="2">
    <source>
        <dbReference type="SAM" id="Phobius"/>
    </source>
</evidence>
<dbReference type="Proteomes" id="UP000838878">
    <property type="component" value="Chromosome 14"/>
</dbReference>
<dbReference type="EMBL" id="OV170234">
    <property type="protein sequence ID" value="CAH0719783.1"/>
    <property type="molecule type" value="Genomic_DNA"/>
</dbReference>
<evidence type="ECO:0000256" key="1">
    <source>
        <dbReference type="SAM" id="MobiDB-lite"/>
    </source>
</evidence>
<organism evidence="3 4">
    <name type="scientific">Brenthis ino</name>
    <name type="common">lesser marbled fritillary</name>
    <dbReference type="NCBI Taxonomy" id="405034"/>
    <lineage>
        <taxon>Eukaryota</taxon>
        <taxon>Metazoa</taxon>
        <taxon>Ecdysozoa</taxon>
        <taxon>Arthropoda</taxon>
        <taxon>Hexapoda</taxon>
        <taxon>Insecta</taxon>
        <taxon>Pterygota</taxon>
        <taxon>Neoptera</taxon>
        <taxon>Endopterygota</taxon>
        <taxon>Lepidoptera</taxon>
        <taxon>Glossata</taxon>
        <taxon>Ditrysia</taxon>
        <taxon>Papilionoidea</taxon>
        <taxon>Nymphalidae</taxon>
        <taxon>Heliconiinae</taxon>
        <taxon>Argynnini</taxon>
        <taxon>Brenthis</taxon>
    </lineage>
</organism>
<feature type="transmembrane region" description="Helical" evidence="2">
    <location>
        <begin position="30"/>
        <end position="51"/>
    </location>
</feature>
<evidence type="ECO:0000313" key="4">
    <source>
        <dbReference type="Proteomes" id="UP000838878"/>
    </source>
</evidence>
<feature type="region of interest" description="Disordered" evidence="1">
    <location>
        <begin position="107"/>
        <end position="127"/>
    </location>
</feature>
<reference evidence="3" key="1">
    <citation type="submission" date="2021-12" db="EMBL/GenBank/DDBJ databases">
        <authorList>
            <person name="Martin H S."/>
        </authorList>
    </citation>
    <scope>NUCLEOTIDE SEQUENCE</scope>
</reference>
<accession>A0A8J9VDG8</accession>
<evidence type="ECO:0000313" key="3">
    <source>
        <dbReference type="EMBL" id="CAH0719783.1"/>
    </source>
</evidence>
<dbReference type="OrthoDB" id="7692012at2759"/>
<gene>
    <name evidence="3" type="ORF">BINO364_LOCUS6084</name>
</gene>
<keyword evidence="2" id="KW-0812">Transmembrane</keyword>
<keyword evidence="2" id="KW-0472">Membrane</keyword>
<proteinExistence type="predicted"/>
<name>A0A8J9VDG8_9NEOP</name>
<feature type="non-terminal residue" evidence="3">
    <location>
        <position position="180"/>
    </location>
</feature>
<feature type="compositionally biased region" description="Low complexity" evidence="1">
    <location>
        <begin position="114"/>
        <end position="125"/>
    </location>
</feature>